<comment type="caution">
    <text evidence="2">The sequence shown here is derived from an EMBL/GenBank/DDBJ whole genome shotgun (WGS) entry which is preliminary data.</text>
</comment>
<evidence type="ECO:0000313" key="3">
    <source>
        <dbReference type="Proteomes" id="UP001295684"/>
    </source>
</evidence>
<name>A0AAD1X7Q7_EUPCR</name>
<dbReference type="EMBL" id="CAMPGE010005127">
    <property type="protein sequence ID" value="CAI2363974.1"/>
    <property type="molecule type" value="Genomic_DNA"/>
</dbReference>
<gene>
    <name evidence="2" type="ORF">ECRASSUSDP1_LOCUS5314</name>
</gene>
<proteinExistence type="predicted"/>
<reference evidence="2" key="1">
    <citation type="submission" date="2023-07" db="EMBL/GenBank/DDBJ databases">
        <authorList>
            <consortium name="AG Swart"/>
            <person name="Singh M."/>
            <person name="Singh A."/>
            <person name="Seah K."/>
            <person name="Emmerich C."/>
        </authorList>
    </citation>
    <scope>NUCLEOTIDE SEQUENCE</scope>
    <source>
        <strain evidence="2">DP1</strain>
    </source>
</reference>
<accession>A0AAD1X7Q7</accession>
<keyword evidence="3" id="KW-1185">Reference proteome</keyword>
<organism evidence="2 3">
    <name type="scientific">Euplotes crassus</name>
    <dbReference type="NCBI Taxonomy" id="5936"/>
    <lineage>
        <taxon>Eukaryota</taxon>
        <taxon>Sar</taxon>
        <taxon>Alveolata</taxon>
        <taxon>Ciliophora</taxon>
        <taxon>Intramacronucleata</taxon>
        <taxon>Spirotrichea</taxon>
        <taxon>Hypotrichia</taxon>
        <taxon>Euplotida</taxon>
        <taxon>Euplotidae</taxon>
        <taxon>Moneuplotes</taxon>
    </lineage>
</organism>
<evidence type="ECO:0000313" key="2">
    <source>
        <dbReference type="EMBL" id="CAI2363974.1"/>
    </source>
</evidence>
<dbReference type="Proteomes" id="UP001295684">
    <property type="component" value="Unassembled WGS sequence"/>
</dbReference>
<feature type="region of interest" description="Disordered" evidence="1">
    <location>
        <begin position="1"/>
        <end position="20"/>
    </location>
</feature>
<protein>
    <submittedName>
        <fullName evidence="2">Uncharacterized protein</fullName>
    </submittedName>
</protein>
<dbReference type="AlphaFoldDB" id="A0AAD1X7Q7"/>
<evidence type="ECO:0000256" key="1">
    <source>
        <dbReference type="SAM" id="MobiDB-lite"/>
    </source>
</evidence>
<sequence>MDYLRETTVRSPKARALSQKPKRDIFKKTRLVRKLDYQCLMAQLKKHQNRMKERKAKSPYLCRHESPLLPYLQIQQNTFPYNAFANTPEAKIFGETIDEIEKKKTKKLINIIEDVHKNIELLAASRVFDCKKYALNSPRNLKLVCQKLMVKKNTKKRC</sequence>